<dbReference type="EC" id="3.4.16.4" evidence="5"/>
<dbReference type="FunFam" id="2.60.410.10:FF:000001">
    <property type="entry name" value="D-alanyl-D-alanine carboxypeptidase dacA"/>
    <property type="match status" value="1"/>
</dbReference>
<evidence type="ECO:0000256" key="17">
    <source>
        <dbReference type="ARBA" id="ARBA00060592"/>
    </source>
</evidence>
<name>Q6D7M5_PECAS</name>
<feature type="domain" description="Peptidase S11 D-Ala-D-Ala carboxypeptidase A C-terminal" evidence="22">
    <location>
        <begin position="292"/>
        <end position="383"/>
    </location>
</feature>
<dbReference type="eggNOG" id="COG1686">
    <property type="taxonomic scope" value="Bacteria"/>
</dbReference>
<comment type="pathway">
    <text evidence="17">Glycan biosynthesis.</text>
</comment>
<comment type="pathway">
    <text evidence="3">Cell wall biogenesis; peptidoglycan biosynthesis.</text>
</comment>
<dbReference type="InterPro" id="IPR012907">
    <property type="entry name" value="Peptidase_S11_C"/>
</dbReference>
<evidence type="ECO:0000256" key="21">
    <source>
        <dbReference type="SAM" id="SignalP"/>
    </source>
</evidence>
<dbReference type="UniPathway" id="UPA00219"/>
<evidence type="ECO:0000256" key="3">
    <source>
        <dbReference type="ARBA" id="ARBA00004752"/>
    </source>
</evidence>
<evidence type="ECO:0000256" key="9">
    <source>
        <dbReference type="ARBA" id="ARBA00022670"/>
    </source>
</evidence>
<reference evidence="23" key="1">
    <citation type="submission" date="2004-02" db="EMBL/GenBank/DDBJ databases">
        <title>The genome sequence of the enterobacterial phytopathogen Erwinia carotovora subsp. atroseptica SCRI1043 and functional genomic identification of novel virulence factors.</title>
        <authorList>
            <person name="Bell K.S."/>
            <person name="Sebaihia M."/>
            <person name="Pritchard L."/>
            <person name="Holden M."/>
            <person name="Hyman L.J."/>
            <person name="Holeva M.C."/>
            <person name="Thomson N.R."/>
            <person name="Bentley S.D."/>
            <person name="Churcher C."/>
            <person name="Mungall K."/>
            <person name="Atkin R."/>
            <person name="Bason N."/>
            <person name="Brooks K."/>
            <person name="Chillingworth T."/>
            <person name="Clark K."/>
            <person name="Doggett J."/>
            <person name="Fraser A."/>
            <person name="Hance Z."/>
            <person name="Hauser H."/>
            <person name="Jagels K."/>
            <person name="Moule S."/>
            <person name="Norbertczak H."/>
            <person name="Ormond D."/>
            <person name="Price C."/>
            <person name="Quail M.A."/>
            <person name="Sanders M."/>
            <person name="Walker D."/>
            <person name="Whitehead S."/>
            <person name="Salmond G.P.C."/>
            <person name="Birch P.R.J."/>
            <person name="Barrell B.G."/>
            <person name="Parkhill J."/>
            <person name="Toth I.K."/>
        </authorList>
    </citation>
    <scope>NUCLEOTIDE SEQUENCE</scope>
    <source>
        <strain evidence="23">SCRI1043</strain>
    </source>
</reference>
<dbReference type="HOGENOM" id="CLU_027070_8_1_6"/>
<evidence type="ECO:0000256" key="2">
    <source>
        <dbReference type="ARBA" id="ARBA00004417"/>
    </source>
</evidence>
<dbReference type="GO" id="GO:0008360">
    <property type="term" value="P:regulation of cell shape"/>
    <property type="evidence" value="ECO:0007669"/>
    <property type="project" value="UniProtKB-KW"/>
</dbReference>
<dbReference type="Pfam" id="PF00768">
    <property type="entry name" value="Peptidase_S11"/>
    <property type="match status" value="1"/>
</dbReference>
<feature type="active site" description="Acyl-ester intermediate" evidence="18">
    <location>
        <position position="73"/>
    </location>
</feature>
<dbReference type="EMBL" id="BX950851">
    <property type="protein sequence ID" value="CAG74210.1"/>
    <property type="molecule type" value="Genomic_DNA"/>
</dbReference>
<evidence type="ECO:0000256" key="20">
    <source>
        <dbReference type="RuleBase" id="RU004016"/>
    </source>
</evidence>
<keyword evidence="12" id="KW-0133">Cell shape</keyword>
<evidence type="ECO:0000256" key="14">
    <source>
        <dbReference type="ARBA" id="ARBA00023136"/>
    </source>
</evidence>
<dbReference type="PANTHER" id="PTHR21581:SF27">
    <property type="entry name" value="D-ALANYL-D-ALANINE CARBOXYPEPTIDASE DACA"/>
    <property type="match status" value="1"/>
</dbReference>
<feature type="active site" description="Proton acceptor" evidence="18">
    <location>
        <position position="76"/>
    </location>
</feature>
<evidence type="ECO:0000256" key="10">
    <source>
        <dbReference type="ARBA" id="ARBA00022729"/>
    </source>
</evidence>
<evidence type="ECO:0000256" key="11">
    <source>
        <dbReference type="ARBA" id="ARBA00022801"/>
    </source>
</evidence>
<dbReference type="SUPFAM" id="SSF69189">
    <property type="entry name" value="Penicillin-binding protein associated domain"/>
    <property type="match status" value="1"/>
</dbReference>
<evidence type="ECO:0000256" key="12">
    <source>
        <dbReference type="ARBA" id="ARBA00022960"/>
    </source>
</evidence>
<evidence type="ECO:0000256" key="4">
    <source>
        <dbReference type="ARBA" id="ARBA00007164"/>
    </source>
</evidence>
<keyword evidence="14" id="KW-0472">Membrane</keyword>
<dbReference type="GO" id="GO:0030288">
    <property type="term" value="C:outer membrane-bounded periplasmic space"/>
    <property type="evidence" value="ECO:0007669"/>
    <property type="project" value="UniProtKB-ARBA"/>
</dbReference>
<dbReference type="PATRIC" id="fig|218491.5.peg.1324"/>
<dbReference type="STRING" id="218491.ECA1300"/>
<dbReference type="AlphaFoldDB" id="Q6D7M5"/>
<evidence type="ECO:0000313" key="24">
    <source>
        <dbReference type="Proteomes" id="UP000007966"/>
    </source>
</evidence>
<dbReference type="GeneID" id="57208110"/>
<evidence type="ECO:0000256" key="16">
    <source>
        <dbReference type="ARBA" id="ARBA00034000"/>
    </source>
</evidence>
<dbReference type="FunFam" id="3.40.710.10:FF:000001">
    <property type="entry name" value="D-alanyl-D-alanine serine-type carboxypeptidase"/>
    <property type="match status" value="1"/>
</dbReference>
<evidence type="ECO:0000256" key="18">
    <source>
        <dbReference type="PIRSR" id="PIRSR618044-1"/>
    </source>
</evidence>
<keyword evidence="15" id="KW-0961">Cell wall biogenesis/degradation</keyword>
<accession>Q6D7M5</accession>
<keyword evidence="11 23" id="KW-0378">Hydrolase</keyword>
<evidence type="ECO:0000256" key="7">
    <source>
        <dbReference type="ARBA" id="ARBA00022519"/>
    </source>
</evidence>
<keyword evidence="8 23" id="KW-0121">Carboxypeptidase</keyword>
<comment type="function">
    <text evidence="1">Removes C-terminal D-alanyl residues from sugar-peptide cell wall precursors.</text>
</comment>
<dbReference type="SMART" id="SM00936">
    <property type="entry name" value="PBP5_C"/>
    <property type="match status" value="1"/>
</dbReference>
<dbReference type="GO" id="GO:0009252">
    <property type="term" value="P:peptidoglycan biosynthetic process"/>
    <property type="evidence" value="ECO:0007669"/>
    <property type="project" value="UniProtKB-UniPathway"/>
</dbReference>
<dbReference type="InterPro" id="IPR018044">
    <property type="entry name" value="Peptidase_S11"/>
</dbReference>
<dbReference type="Gene3D" id="2.60.410.10">
    <property type="entry name" value="D-Ala-D-Ala carboxypeptidase, C-terminal domain"/>
    <property type="match status" value="1"/>
</dbReference>
<evidence type="ECO:0000256" key="13">
    <source>
        <dbReference type="ARBA" id="ARBA00022984"/>
    </source>
</evidence>
<keyword evidence="9" id="KW-0645">Protease</keyword>
<organism evidence="23 24">
    <name type="scientific">Pectobacterium atrosepticum (strain SCRI 1043 / ATCC BAA-672)</name>
    <name type="common">Erwinia carotovora subsp. atroseptica</name>
    <dbReference type="NCBI Taxonomy" id="218491"/>
    <lineage>
        <taxon>Bacteria</taxon>
        <taxon>Pseudomonadati</taxon>
        <taxon>Pseudomonadota</taxon>
        <taxon>Gammaproteobacteria</taxon>
        <taxon>Enterobacterales</taxon>
        <taxon>Pectobacteriaceae</taxon>
        <taxon>Pectobacterium</taxon>
    </lineage>
</organism>
<dbReference type="InterPro" id="IPR012338">
    <property type="entry name" value="Beta-lactam/transpept-like"/>
</dbReference>
<dbReference type="InterPro" id="IPR015956">
    <property type="entry name" value="Peniciliin-bd_prot_C_sf"/>
</dbReference>
<feature type="binding site" evidence="19">
    <location>
        <position position="242"/>
    </location>
    <ligand>
        <name>substrate</name>
    </ligand>
</feature>
<keyword evidence="24" id="KW-1185">Reference proteome</keyword>
<evidence type="ECO:0000259" key="22">
    <source>
        <dbReference type="SMART" id="SM00936"/>
    </source>
</evidence>
<gene>
    <name evidence="23" type="primary">dacA</name>
    <name evidence="23" type="synonym">pfv</name>
    <name evidence="23" type="ordered locus">ECA1300</name>
</gene>
<evidence type="ECO:0000256" key="15">
    <source>
        <dbReference type="ARBA" id="ARBA00023316"/>
    </source>
</evidence>
<comment type="catalytic activity">
    <reaction evidence="16">
        <text>Preferential cleavage: (Ac)2-L-Lys-D-Ala-|-D-Ala. Also transpeptidation of peptidyl-alanyl moieties that are N-acyl substituents of D-alanine.</text>
        <dbReference type="EC" id="3.4.16.4"/>
    </reaction>
</comment>
<dbReference type="Gene3D" id="3.40.710.10">
    <property type="entry name" value="DD-peptidase/beta-lactamase superfamily"/>
    <property type="match status" value="1"/>
</dbReference>
<proteinExistence type="inferred from homology"/>
<dbReference type="GO" id="GO:0071555">
    <property type="term" value="P:cell wall organization"/>
    <property type="evidence" value="ECO:0007669"/>
    <property type="project" value="UniProtKB-KW"/>
</dbReference>
<dbReference type="PRINTS" id="PR00725">
    <property type="entry name" value="DADACBPTASE1"/>
</dbReference>
<feature type="signal peptide" evidence="21">
    <location>
        <begin position="1"/>
        <end position="29"/>
    </location>
</feature>
<evidence type="ECO:0000256" key="6">
    <source>
        <dbReference type="ARBA" id="ARBA00022475"/>
    </source>
</evidence>
<protein>
    <recommendedName>
        <fullName evidence="5">serine-type D-Ala-D-Ala carboxypeptidase</fullName>
        <ecNumber evidence="5">3.4.16.4</ecNumber>
    </recommendedName>
</protein>
<comment type="subcellular location">
    <subcellularLocation>
        <location evidence="2">Cell inner membrane</location>
        <topology evidence="2">Peripheral membrane protein</topology>
    </subcellularLocation>
</comment>
<dbReference type="SUPFAM" id="SSF56601">
    <property type="entry name" value="beta-lactamase/transpeptidase-like"/>
    <property type="match status" value="1"/>
</dbReference>
<keyword evidence="6" id="KW-1003">Cell membrane</keyword>
<dbReference type="GO" id="GO:0042803">
    <property type="term" value="F:protein homodimerization activity"/>
    <property type="evidence" value="ECO:0007669"/>
    <property type="project" value="UniProtKB-ARBA"/>
</dbReference>
<keyword evidence="7" id="KW-0997">Cell inner membrane</keyword>
<evidence type="ECO:0000256" key="5">
    <source>
        <dbReference type="ARBA" id="ARBA00012448"/>
    </source>
</evidence>
<dbReference type="NCBIfam" id="NF008059">
    <property type="entry name" value="PRK10793.1"/>
    <property type="match status" value="1"/>
</dbReference>
<evidence type="ECO:0000256" key="1">
    <source>
        <dbReference type="ARBA" id="ARBA00003217"/>
    </source>
</evidence>
<evidence type="ECO:0000256" key="19">
    <source>
        <dbReference type="PIRSR" id="PIRSR618044-2"/>
    </source>
</evidence>
<evidence type="ECO:0000313" key="23">
    <source>
        <dbReference type="EMBL" id="CAG74210.1"/>
    </source>
</evidence>
<dbReference type="GO" id="GO:0009002">
    <property type="term" value="F:serine-type D-Ala-D-Ala carboxypeptidase activity"/>
    <property type="evidence" value="ECO:0007669"/>
    <property type="project" value="UniProtKB-EC"/>
</dbReference>
<dbReference type="KEGG" id="eca:ECA1300"/>
<keyword evidence="13" id="KW-0573">Peptidoglycan synthesis</keyword>
<feature type="chain" id="PRO_5004272468" description="serine-type D-Ala-D-Ala carboxypeptidase" evidence="21">
    <location>
        <begin position="30"/>
        <end position="403"/>
    </location>
</feature>
<dbReference type="Pfam" id="PF07943">
    <property type="entry name" value="PBP5_C"/>
    <property type="match status" value="1"/>
</dbReference>
<dbReference type="GO" id="GO:0008658">
    <property type="term" value="F:penicillin binding"/>
    <property type="evidence" value="ECO:0007669"/>
    <property type="project" value="UniProtKB-ARBA"/>
</dbReference>
<dbReference type="Proteomes" id="UP000007966">
    <property type="component" value="Chromosome"/>
</dbReference>
<evidence type="ECO:0000256" key="8">
    <source>
        <dbReference type="ARBA" id="ARBA00022645"/>
    </source>
</evidence>
<dbReference type="InterPro" id="IPR001967">
    <property type="entry name" value="Peptidase_S11_N"/>
</dbReference>
<dbReference type="InterPro" id="IPR037167">
    <property type="entry name" value="Peptidase_S11_C_sf"/>
</dbReference>
<keyword evidence="10 21" id="KW-0732">Signal</keyword>
<dbReference type="GO" id="GO:0006508">
    <property type="term" value="P:proteolysis"/>
    <property type="evidence" value="ECO:0007669"/>
    <property type="project" value="UniProtKB-KW"/>
</dbReference>
<dbReference type="OrthoDB" id="9795979at2"/>
<sequence length="403" mass="44114">MNTVNTSRFTKRTALGALLVISASSFAYAEDINLKTMIPGVPQIDAESYILIDYNSGKVLAEMNADTRRDPASLTKMMTSYVIGQAIKSGKISPNDIVTVGKDAWATGNPTFQGSSLMFLKPGDRVPVSQLNRGIILQSGNDACVAMADYVAGSQDAFVNLMNGYVKALGLQNTNFETVHGLDAPGQFSSARDMALIGQALIRDVPEEYATYKEKEFTFNNIRQPNRNGLLWDSSLNVDGIKTGHTSSAGFNLVASATEGQMRLISAVLGGRNAKGRESESKKLLTWGFRFFETVAPLKAGKEFASEPVWFGDNDRVALGVEKDAYLTIPRGRMKDLKASYVLDNTELHAPLAKNQVVGSINFQLDGKTIDQRPLVVMNEVKEGGIFGRMIDYIKLMFHHWFG</sequence>
<dbReference type="PANTHER" id="PTHR21581">
    <property type="entry name" value="D-ALANYL-D-ALANINE CARBOXYPEPTIDASE"/>
    <property type="match status" value="1"/>
</dbReference>
<feature type="active site" evidence="18">
    <location>
        <position position="139"/>
    </location>
</feature>
<comment type="similarity">
    <text evidence="4 20">Belongs to the peptidase S11 family.</text>
</comment>
<dbReference type="RefSeq" id="WP_011092887.1">
    <property type="nucleotide sequence ID" value="NC_004547.2"/>
</dbReference>
<dbReference type="MEROPS" id="S11.008"/>
<dbReference type="GO" id="GO:0005886">
    <property type="term" value="C:plasma membrane"/>
    <property type="evidence" value="ECO:0007669"/>
    <property type="project" value="UniProtKB-SubCell"/>
</dbReference>